<gene>
    <name evidence="1" type="ORF">QFC21_006687</name>
</gene>
<dbReference type="EMBL" id="JASBWT010000035">
    <property type="protein sequence ID" value="KAJ9092811.1"/>
    <property type="molecule type" value="Genomic_DNA"/>
</dbReference>
<keyword evidence="2" id="KW-1185">Reference proteome</keyword>
<name>A0ACC2V1B6_9TREE</name>
<protein>
    <submittedName>
        <fullName evidence="1">Uncharacterized protein</fullName>
    </submittedName>
</protein>
<reference evidence="1" key="1">
    <citation type="submission" date="2023-04" db="EMBL/GenBank/DDBJ databases">
        <title>Draft Genome sequencing of Naganishia species isolated from polar environments using Oxford Nanopore Technology.</title>
        <authorList>
            <person name="Leo P."/>
            <person name="Venkateswaran K."/>
        </authorList>
    </citation>
    <scope>NUCLEOTIDE SEQUENCE</scope>
    <source>
        <strain evidence="1">MNA-CCFEE 5423</strain>
    </source>
</reference>
<dbReference type="Proteomes" id="UP001227268">
    <property type="component" value="Unassembled WGS sequence"/>
</dbReference>
<proteinExistence type="predicted"/>
<evidence type="ECO:0000313" key="1">
    <source>
        <dbReference type="EMBL" id="KAJ9092811.1"/>
    </source>
</evidence>
<comment type="caution">
    <text evidence="1">The sequence shown here is derived from an EMBL/GenBank/DDBJ whole genome shotgun (WGS) entry which is preliminary data.</text>
</comment>
<accession>A0ACC2V1B6</accession>
<evidence type="ECO:0000313" key="2">
    <source>
        <dbReference type="Proteomes" id="UP001227268"/>
    </source>
</evidence>
<sequence>MDGFLRPQFRLDNFVPGWSSDHPWAQQTVPTEGSQTPFHSILTGHSSAMSVSSVVDLTKTTIFESGLCVPLEGNEGQGLPVQGLTPGYITGVDSNGTTRRIKGKMPENEGDTVVELARQLQGFVTSSLPDWEKSSHIQRGSRATFSGLGKQNAGCQSGQN</sequence>
<organism evidence="1 2">
    <name type="scientific">Naganishia friedmannii</name>
    <dbReference type="NCBI Taxonomy" id="89922"/>
    <lineage>
        <taxon>Eukaryota</taxon>
        <taxon>Fungi</taxon>
        <taxon>Dikarya</taxon>
        <taxon>Basidiomycota</taxon>
        <taxon>Agaricomycotina</taxon>
        <taxon>Tremellomycetes</taxon>
        <taxon>Filobasidiales</taxon>
        <taxon>Filobasidiaceae</taxon>
        <taxon>Naganishia</taxon>
    </lineage>
</organism>